<comment type="caution">
    <text evidence="5">The sequence shown here is derived from an EMBL/GenBank/DDBJ whole genome shotgun (WGS) entry which is preliminary data.</text>
</comment>
<keyword evidence="3" id="KW-0812">Transmembrane</keyword>
<feature type="compositionally biased region" description="Basic and acidic residues" evidence="2">
    <location>
        <begin position="204"/>
        <end position="214"/>
    </location>
</feature>
<evidence type="ECO:0000313" key="5">
    <source>
        <dbReference type="EMBL" id="EPR13049.1"/>
    </source>
</evidence>
<accession>U4R3H1</accession>
<dbReference type="Proteomes" id="UP000016860">
    <property type="component" value="Unassembled WGS sequence"/>
</dbReference>
<organism evidence="5 6">
    <name type="scientific">Ruminiclostridium papyrosolvens C7</name>
    <dbReference type="NCBI Taxonomy" id="1330534"/>
    <lineage>
        <taxon>Bacteria</taxon>
        <taxon>Bacillati</taxon>
        <taxon>Bacillota</taxon>
        <taxon>Clostridia</taxon>
        <taxon>Eubacteriales</taxon>
        <taxon>Oscillospiraceae</taxon>
        <taxon>Ruminiclostridium</taxon>
    </lineage>
</organism>
<feature type="compositionally biased region" description="Polar residues" evidence="2">
    <location>
        <begin position="143"/>
        <end position="152"/>
    </location>
</feature>
<dbReference type="Pfam" id="PF13490">
    <property type="entry name" value="zf-HC2"/>
    <property type="match status" value="1"/>
</dbReference>
<feature type="domain" description="Putative zinc-finger" evidence="4">
    <location>
        <begin position="4"/>
        <end position="37"/>
    </location>
</feature>
<sequence length="378" mass="42465">MDFCKESDYYVSLYIDDMLEEAIKIEFEKHINECGKCSQKVKEALAVAELCRESGDIKLPQNFSSSLHDRLVEVAENKKENKGRLFIYNKKLIAGLSTAAVLLISLLAYSMLPHTDLNKQAAGISTGITASNSAEDSAKDSAISKQESVQKFSAQENNNNESQPSSDKLTADNSRSTEKDYPEKRVFEEKGENKAVLKSSQSTKKTDGESKEKTGSVYKIKVAEDTAPMQFFSNTAEMTLNSATKDKENEDEALKGLMSELGGQELTTDDKTVVIMAQKNYVDYVIPLESFTKIQQLANDKYNLDISIKLPVTKENISEKYKELEKQRDELTQKISDMEIKGENTLTLEKERNDLSQKLDEIVKNSGMITVRIFFADR</sequence>
<dbReference type="OrthoDB" id="9808253at2"/>
<dbReference type="InterPro" id="IPR027383">
    <property type="entry name" value="Znf_put"/>
</dbReference>
<name>U4R3H1_9FIRM</name>
<feature type="compositionally biased region" description="Basic and acidic residues" evidence="2">
    <location>
        <begin position="175"/>
        <end position="195"/>
    </location>
</feature>
<feature type="transmembrane region" description="Helical" evidence="3">
    <location>
        <begin position="92"/>
        <end position="112"/>
    </location>
</feature>
<evidence type="ECO:0000313" key="6">
    <source>
        <dbReference type="Proteomes" id="UP000016860"/>
    </source>
</evidence>
<feature type="region of interest" description="Disordered" evidence="2">
    <location>
        <begin position="135"/>
        <end position="215"/>
    </location>
</feature>
<keyword evidence="1" id="KW-0175">Coiled coil</keyword>
<evidence type="ECO:0000256" key="3">
    <source>
        <dbReference type="SAM" id="Phobius"/>
    </source>
</evidence>
<feature type="compositionally biased region" description="Low complexity" evidence="2">
    <location>
        <begin position="153"/>
        <end position="166"/>
    </location>
</feature>
<keyword evidence="3" id="KW-0472">Membrane</keyword>
<dbReference type="RefSeq" id="WP_020814385.1">
    <property type="nucleotide sequence ID" value="NZ_ATAY01000020.1"/>
</dbReference>
<evidence type="ECO:0000259" key="4">
    <source>
        <dbReference type="Pfam" id="PF13490"/>
    </source>
</evidence>
<dbReference type="PATRIC" id="fig|1330534.3.peg.769"/>
<gene>
    <name evidence="5" type="ORF">L323_03855</name>
</gene>
<protein>
    <submittedName>
        <fullName evidence="5">Anti-sigma factor</fullName>
    </submittedName>
</protein>
<feature type="coiled-coil region" evidence="1">
    <location>
        <begin position="314"/>
        <end position="341"/>
    </location>
</feature>
<dbReference type="EMBL" id="ATAY01000020">
    <property type="protein sequence ID" value="EPR13049.1"/>
    <property type="molecule type" value="Genomic_DNA"/>
</dbReference>
<evidence type="ECO:0000256" key="1">
    <source>
        <dbReference type="SAM" id="Coils"/>
    </source>
</evidence>
<proteinExistence type="predicted"/>
<reference evidence="5 6" key="1">
    <citation type="journal article" date="2013" name="Genome Announc.">
        <title>Draft Genome Sequence of the Cellulolytic Bacterium Clostridium papyrosolvens C7 (ATCC 700395).</title>
        <authorList>
            <person name="Zepeda V."/>
            <person name="Dassa B."/>
            <person name="Borovok I."/>
            <person name="Lamed R."/>
            <person name="Bayer E.A."/>
            <person name="Cate J.H."/>
        </authorList>
    </citation>
    <scope>NUCLEOTIDE SEQUENCE [LARGE SCALE GENOMIC DNA]</scope>
    <source>
        <strain evidence="5 6">C7</strain>
    </source>
</reference>
<dbReference type="AlphaFoldDB" id="U4R3H1"/>
<keyword evidence="3" id="KW-1133">Transmembrane helix</keyword>
<dbReference type="STRING" id="1330534.L323_03855"/>
<evidence type="ECO:0000256" key="2">
    <source>
        <dbReference type="SAM" id="MobiDB-lite"/>
    </source>
</evidence>